<evidence type="ECO:0008006" key="6">
    <source>
        <dbReference type="Google" id="ProtNLM"/>
    </source>
</evidence>
<dbReference type="GO" id="GO:0000917">
    <property type="term" value="P:division septum assembly"/>
    <property type="evidence" value="ECO:0007669"/>
    <property type="project" value="UniProtKB-KW"/>
</dbReference>
<gene>
    <name evidence="4" type="ORF">GTO91_02795</name>
</gene>
<dbReference type="SUPFAM" id="SSF160537">
    <property type="entry name" value="SpoVG-like"/>
    <property type="match status" value="1"/>
</dbReference>
<keyword evidence="3" id="KW-0131">Cell cycle</keyword>
<evidence type="ECO:0000256" key="3">
    <source>
        <dbReference type="ARBA" id="ARBA00023306"/>
    </source>
</evidence>
<dbReference type="InterPro" id="IPR007170">
    <property type="entry name" value="SpoVG"/>
</dbReference>
<reference evidence="4 5" key="1">
    <citation type="submission" date="2020-01" db="EMBL/GenBank/DDBJ databases">
        <title>Whole-genome sequence of Heliobacterium undosum DSM 13378.</title>
        <authorList>
            <person name="Kyndt J.A."/>
            <person name="Meyer T.E."/>
        </authorList>
    </citation>
    <scope>NUCLEOTIDE SEQUENCE [LARGE SCALE GENOMIC DNA]</scope>
    <source>
        <strain evidence="4 5">DSM 13378</strain>
    </source>
</reference>
<dbReference type="PANTHER" id="PTHR38429:SF1">
    <property type="entry name" value="SEPTATION PROTEIN SPOVG-RELATED"/>
    <property type="match status" value="1"/>
</dbReference>
<dbReference type="AlphaFoldDB" id="A0A845KY28"/>
<dbReference type="Gene3D" id="3.30.1120.40">
    <property type="entry name" value="Stage V sporulation protein G"/>
    <property type="match status" value="1"/>
</dbReference>
<comment type="caution">
    <text evidence="4">The sequence shown here is derived from an EMBL/GenBank/DDBJ whole genome shotgun (WGS) entry which is preliminary data.</text>
</comment>
<dbReference type="EMBL" id="WXEY01000002">
    <property type="protein sequence ID" value="MZP28647.1"/>
    <property type="molecule type" value="Genomic_DNA"/>
</dbReference>
<proteinExistence type="predicted"/>
<organism evidence="4 5">
    <name type="scientific">Heliomicrobium undosum</name>
    <dbReference type="NCBI Taxonomy" id="121734"/>
    <lineage>
        <taxon>Bacteria</taxon>
        <taxon>Bacillati</taxon>
        <taxon>Bacillota</taxon>
        <taxon>Clostridia</taxon>
        <taxon>Eubacteriales</taxon>
        <taxon>Heliobacteriaceae</taxon>
        <taxon>Heliomicrobium</taxon>
    </lineage>
</organism>
<dbReference type="GO" id="GO:0030435">
    <property type="term" value="P:sporulation resulting in formation of a cellular spore"/>
    <property type="evidence" value="ECO:0007669"/>
    <property type="project" value="InterPro"/>
</dbReference>
<sequence>MFSTKITEVRFNRVNLHGSVKALASVTIDDSFAVHEIKVIEGKNGLFIAMPSQVLPDGTVQFDVR</sequence>
<keyword evidence="5" id="KW-1185">Reference proteome</keyword>
<accession>A0A845KY28</accession>
<evidence type="ECO:0000313" key="5">
    <source>
        <dbReference type="Proteomes" id="UP000463470"/>
    </source>
</evidence>
<dbReference type="Pfam" id="PF04026">
    <property type="entry name" value="SpoVG"/>
    <property type="match status" value="1"/>
</dbReference>
<dbReference type="InterPro" id="IPR036751">
    <property type="entry name" value="SpoVG_sf"/>
</dbReference>
<evidence type="ECO:0000256" key="2">
    <source>
        <dbReference type="ARBA" id="ARBA00023210"/>
    </source>
</evidence>
<dbReference type="PANTHER" id="PTHR38429">
    <property type="entry name" value="SEPTATION PROTEIN SPOVG-RELATED"/>
    <property type="match status" value="1"/>
</dbReference>
<dbReference type="Proteomes" id="UP000463470">
    <property type="component" value="Unassembled WGS sequence"/>
</dbReference>
<evidence type="ECO:0000313" key="4">
    <source>
        <dbReference type="EMBL" id="MZP28647.1"/>
    </source>
</evidence>
<name>A0A845KY28_9FIRM</name>
<keyword evidence="1" id="KW-0132">Cell division</keyword>
<dbReference type="RefSeq" id="WP_161254529.1">
    <property type="nucleotide sequence ID" value="NZ_WXEY01000002.1"/>
</dbReference>
<protein>
    <recommendedName>
        <fullName evidence="6">Septation protein SpoVG</fullName>
    </recommendedName>
</protein>
<evidence type="ECO:0000256" key="1">
    <source>
        <dbReference type="ARBA" id="ARBA00022618"/>
    </source>
</evidence>
<keyword evidence="2" id="KW-0717">Septation</keyword>
<dbReference type="OrthoDB" id="9796286at2"/>